<dbReference type="Gene3D" id="3.60.110.10">
    <property type="entry name" value="Carbon-nitrogen hydrolase"/>
    <property type="match status" value="1"/>
</dbReference>
<feature type="domain" description="CN hydrolase" evidence="2">
    <location>
        <begin position="16"/>
        <end position="277"/>
    </location>
</feature>
<dbReference type="GO" id="GO:0006107">
    <property type="term" value="P:oxaloacetate metabolic process"/>
    <property type="evidence" value="ECO:0007669"/>
    <property type="project" value="TreeGrafter"/>
</dbReference>
<dbReference type="AlphaFoldDB" id="A0A1J6KBV6"/>
<name>A0A1J6KBV6_NICAT</name>
<evidence type="ECO:0000259" key="2">
    <source>
        <dbReference type="PROSITE" id="PS50263"/>
    </source>
</evidence>
<keyword evidence="4" id="KW-1185">Reference proteome</keyword>
<dbReference type="EMBL" id="MJEQ01003675">
    <property type="protein sequence ID" value="OIT22440.1"/>
    <property type="molecule type" value="Genomic_DNA"/>
</dbReference>
<feature type="non-terminal residue" evidence="3">
    <location>
        <position position="1"/>
    </location>
</feature>
<proteinExistence type="predicted"/>
<dbReference type="Gramene" id="OIT22440">
    <property type="protein sequence ID" value="OIT22440"/>
    <property type="gene ID" value="A4A49_32194"/>
</dbReference>
<organism evidence="3 4">
    <name type="scientific">Nicotiana attenuata</name>
    <name type="common">Coyote tobacco</name>
    <dbReference type="NCBI Taxonomy" id="49451"/>
    <lineage>
        <taxon>Eukaryota</taxon>
        <taxon>Viridiplantae</taxon>
        <taxon>Streptophyta</taxon>
        <taxon>Embryophyta</taxon>
        <taxon>Tracheophyta</taxon>
        <taxon>Spermatophyta</taxon>
        <taxon>Magnoliopsida</taxon>
        <taxon>eudicotyledons</taxon>
        <taxon>Gunneridae</taxon>
        <taxon>Pentapetalae</taxon>
        <taxon>asterids</taxon>
        <taxon>lamiids</taxon>
        <taxon>Solanales</taxon>
        <taxon>Solanaceae</taxon>
        <taxon>Nicotianoideae</taxon>
        <taxon>Nicotianeae</taxon>
        <taxon>Nicotiana</taxon>
    </lineage>
</organism>
<dbReference type="SMR" id="A0A1J6KBV6"/>
<dbReference type="GO" id="GO:0050152">
    <property type="term" value="F:omega-amidase activity"/>
    <property type="evidence" value="ECO:0007669"/>
    <property type="project" value="TreeGrafter"/>
</dbReference>
<evidence type="ECO:0000313" key="4">
    <source>
        <dbReference type="Proteomes" id="UP000187609"/>
    </source>
</evidence>
<keyword evidence="1" id="KW-0378">Hydrolase</keyword>
<dbReference type="PROSITE" id="PS50263">
    <property type="entry name" value="CN_HYDROLASE"/>
    <property type="match status" value="1"/>
</dbReference>
<dbReference type="InterPro" id="IPR003010">
    <property type="entry name" value="C-N_Hydrolase"/>
</dbReference>
<dbReference type="GO" id="GO:0006541">
    <property type="term" value="P:glutamine metabolic process"/>
    <property type="evidence" value="ECO:0007669"/>
    <property type="project" value="TreeGrafter"/>
</dbReference>
<gene>
    <name evidence="3" type="primary">NLP3_1</name>
    <name evidence="3" type="ORF">A4A49_32194</name>
</gene>
<dbReference type="OMA" id="WGFLEAY"/>
<dbReference type="InterPro" id="IPR045254">
    <property type="entry name" value="Nit1/2_C-N_Hydrolase"/>
</dbReference>
<evidence type="ECO:0000313" key="3">
    <source>
        <dbReference type="EMBL" id="OIT22440.1"/>
    </source>
</evidence>
<dbReference type="PANTHER" id="PTHR23088:SF53">
    <property type="entry name" value="OS06G0206000 PROTEIN"/>
    <property type="match status" value="1"/>
</dbReference>
<comment type="caution">
    <text evidence="3">The sequence shown here is derived from an EMBL/GenBank/DDBJ whole genome shotgun (WGS) entry which is preliminary data.</text>
</comment>
<evidence type="ECO:0000256" key="1">
    <source>
        <dbReference type="ARBA" id="ARBA00022801"/>
    </source>
</evidence>
<dbReference type="InterPro" id="IPR036526">
    <property type="entry name" value="C-N_Hydrolase_sf"/>
</dbReference>
<dbReference type="GO" id="GO:0005739">
    <property type="term" value="C:mitochondrion"/>
    <property type="evidence" value="ECO:0007669"/>
    <property type="project" value="TreeGrafter"/>
</dbReference>
<dbReference type="PANTHER" id="PTHR23088">
    <property type="entry name" value="NITRILASE-RELATED"/>
    <property type="match status" value="1"/>
</dbReference>
<dbReference type="SUPFAM" id="SSF56317">
    <property type="entry name" value="Carbon-nitrogen hydrolase"/>
    <property type="match status" value="1"/>
</dbReference>
<reference evidence="3" key="1">
    <citation type="submission" date="2016-11" db="EMBL/GenBank/DDBJ databases">
        <title>The genome of Nicotiana attenuata.</title>
        <authorList>
            <person name="Xu S."/>
            <person name="Brockmoeller T."/>
            <person name="Gaquerel E."/>
            <person name="Navarro A."/>
            <person name="Kuhl H."/>
            <person name="Gase K."/>
            <person name="Ling Z."/>
            <person name="Zhou W."/>
            <person name="Kreitzer C."/>
            <person name="Stanke M."/>
            <person name="Tang H."/>
            <person name="Lyons E."/>
            <person name="Pandey P."/>
            <person name="Pandey S.P."/>
            <person name="Timmermann B."/>
            <person name="Baldwin I.T."/>
        </authorList>
    </citation>
    <scope>NUCLEOTIDE SEQUENCE [LARGE SCALE GENOMIC DNA]</scope>
    <source>
        <strain evidence="3">UT</strain>
    </source>
</reference>
<dbReference type="STRING" id="49451.A0A1J6KBV6"/>
<dbReference type="CDD" id="cd07572">
    <property type="entry name" value="nit"/>
    <property type="match status" value="1"/>
</dbReference>
<dbReference type="GO" id="GO:0006528">
    <property type="term" value="P:asparagine metabolic process"/>
    <property type="evidence" value="ECO:0007669"/>
    <property type="project" value="TreeGrafter"/>
</dbReference>
<protein>
    <submittedName>
        <fullName evidence="3">Omega-amidase, chloroplastic</fullName>
    </submittedName>
</protein>
<dbReference type="Proteomes" id="UP000187609">
    <property type="component" value="Unassembled WGS sequence"/>
</dbReference>
<sequence length="308" mass="34124">SFCNYFIAQMTKITKFKIGICQLKVIGDKNANISQARNLIHAAAEQGANLILLPEMWICPYSADLFAEFAENLNDINSSPSSLMLSEVAYSLGVTIIGGSIPERDASSGRLYNTCCVFGSNGELKAKHRKIHLFDMGKPLPGDVHFKESDSFSAGEKPTVVETDFGCIGIGICHDLRFPELAILYRARGAHLICYPGAFNMSTGEGLWELEQRTRQDFWQNHTALSTVLLYVATCSPCRDSNGSYMIWGHSTVVGPMGEIIGTTGHGETVLIAEIDYAKIQLTRDSFPLENQRRNDVYRFIDLHQESP</sequence>
<accession>A0A1J6KBV6</accession>
<dbReference type="Pfam" id="PF00795">
    <property type="entry name" value="CN_hydrolase"/>
    <property type="match status" value="1"/>
</dbReference>